<organism evidence="1 2">
    <name type="scientific">Desulfonema magnum</name>
    <dbReference type="NCBI Taxonomy" id="45655"/>
    <lineage>
        <taxon>Bacteria</taxon>
        <taxon>Pseudomonadati</taxon>
        <taxon>Thermodesulfobacteriota</taxon>
        <taxon>Desulfobacteria</taxon>
        <taxon>Desulfobacterales</taxon>
        <taxon>Desulfococcaceae</taxon>
        <taxon>Desulfonema</taxon>
    </lineage>
</organism>
<proteinExistence type="predicted"/>
<name>A0A975BHZ5_9BACT</name>
<dbReference type="AlphaFoldDB" id="A0A975BHZ5"/>
<protein>
    <submittedName>
        <fullName evidence="1">Uncharacterized protein</fullName>
    </submittedName>
</protein>
<accession>A0A975BHZ5</accession>
<dbReference type="KEGG" id="dmm:dnm_016510"/>
<dbReference type="Proteomes" id="UP000663722">
    <property type="component" value="Chromosome"/>
</dbReference>
<gene>
    <name evidence="1" type="ORF">dnm_016510</name>
</gene>
<dbReference type="EMBL" id="CP061800">
    <property type="protein sequence ID" value="QTA85640.1"/>
    <property type="molecule type" value="Genomic_DNA"/>
</dbReference>
<evidence type="ECO:0000313" key="2">
    <source>
        <dbReference type="Proteomes" id="UP000663722"/>
    </source>
</evidence>
<evidence type="ECO:0000313" key="1">
    <source>
        <dbReference type="EMBL" id="QTA85640.1"/>
    </source>
</evidence>
<sequence>MLDYYAKKSYSFPIEKASALFLAGFVLRDCFFLSKWQPEVRDRKYKFLKGV</sequence>
<keyword evidence="2" id="KW-1185">Reference proteome</keyword>
<reference evidence="1" key="1">
    <citation type="journal article" date="2021" name="Microb. Physiol.">
        <title>Proteogenomic Insights into the Physiology of Marine, Sulfate-Reducing, Filamentous Desulfonema limicola and Desulfonema magnum.</title>
        <authorList>
            <person name="Schnaars V."/>
            <person name="Wohlbrand L."/>
            <person name="Scheve S."/>
            <person name="Hinrichs C."/>
            <person name="Reinhardt R."/>
            <person name="Rabus R."/>
        </authorList>
    </citation>
    <scope>NUCLEOTIDE SEQUENCE</scope>
    <source>
        <strain evidence="1">4be13</strain>
    </source>
</reference>